<dbReference type="InParanoid" id="E2B7U2"/>
<organism evidence="4">
    <name type="scientific">Harpegnathos saltator</name>
    <name type="common">Jerdon's jumping ant</name>
    <dbReference type="NCBI Taxonomy" id="610380"/>
    <lineage>
        <taxon>Eukaryota</taxon>
        <taxon>Metazoa</taxon>
        <taxon>Ecdysozoa</taxon>
        <taxon>Arthropoda</taxon>
        <taxon>Hexapoda</taxon>
        <taxon>Insecta</taxon>
        <taxon>Pterygota</taxon>
        <taxon>Neoptera</taxon>
        <taxon>Endopterygota</taxon>
        <taxon>Hymenoptera</taxon>
        <taxon>Apocrita</taxon>
        <taxon>Aculeata</taxon>
        <taxon>Formicoidea</taxon>
        <taxon>Formicidae</taxon>
        <taxon>Ponerinae</taxon>
        <taxon>Ponerini</taxon>
        <taxon>Harpegnathos</taxon>
    </lineage>
</organism>
<reference evidence="3 4" key="1">
    <citation type="journal article" date="2010" name="Science">
        <title>Genomic comparison of the ants Camponotus floridanus and Harpegnathos saltator.</title>
        <authorList>
            <person name="Bonasio R."/>
            <person name="Zhang G."/>
            <person name="Ye C."/>
            <person name="Mutti N.S."/>
            <person name="Fang X."/>
            <person name="Qin N."/>
            <person name="Donahue G."/>
            <person name="Yang P."/>
            <person name="Li Q."/>
            <person name="Li C."/>
            <person name="Zhang P."/>
            <person name="Huang Z."/>
            <person name="Berger S.L."/>
            <person name="Reinberg D."/>
            <person name="Wang J."/>
            <person name="Liebig J."/>
        </authorList>
    </citation>
    <scope>NUCLEOTIDE SEQUENCE [LARGE SCALE GENOMIC DNA]</scope>
    <source>
        <strain evidence="3 4">R22 G/1</strain>
    </source>
</reference>
<dbReference type="GO" id="GO:0008083">
    <property type="term" value="F:growth factor activity"/>
    <property type="evidence" value="ECO:0007669"/>
    <property type="project" value="InterPro"/>
</dbReference>
<feature type="chain" id="PRO_5003157406" description="Platelet-derived growth factor (PDGF) family profile domain-containing protein" evidence="1">
    <location>
        <begin position="26"/>
        <end position="156"/>
    </location>
</feature>
<evidence type="ECO:0000256" key="1">
    <source>
        <dbReference type="SAM" id="SignalP"/>
    </source>
</evidence>
<dbReference type="KEGG" id="hst:105192042"/>
<dbReference type="PANTHER" id="PTHR21719:SF1">
    <property type="entry name" value="FI06402P-RELATED"/>
    <property type="match status" value="1"/>
</dbReference>
<dbReference type="PROSITE" id="PS50278">
    <property type="entry name" value="PDGF_2"/>
    <property type="match status" value="1"/>
</dbReference>
<keyword evidence="1" id="KW-0732">Signal</keyword>
<dbReference type="OMA" id="DGHSGCC"/>
<evidence type="ECO:0000259" key="2">
    <source>
        <dbReference type="PROSITE" id="PS50278"/>
    </source>
</evidence>
<dbReference type="AlphaFoldDB" id="E2B7U2"/>
<keyword evidence="4" id="KW-1185">Reference proteome</keyword>
<dbReference type="EMBL" id="GL446209">
    <property type="protein sequence ID" value="EFN88235.1"/>
    <property type="molecule type" value="Genomic_DNA"/>
</dbReference>
<feature type="signal peptide" evidence="1">
    <location>
        <begin position="1"/>
        <end position="25"/>
    </location>
</feature>
<dbReference type="PANTHER" id="PTHR21719">
    <property type="entry name" value="FI06402P-RELATED"/>
    <property type="match status" value="1"/>
</dbReference>
<name>E2B7U2_HARSA</name>
<dbReference type="GO" id="GO:0035099">
    <property type="term" value="P:hemocyte migration"/>
    <property type="evidence" value="ECO:0007669"/>
    <property type="project" value="TreeGrafter"/>
</dbReference>
<protein>
    <recommendedName>
        <fullName evidence="2">Platelet-derived growth factor (PDGF) family profile domain-containing protein</fullName>
    </recommendedName>
</protein>
<dbReference type="Proteomes" id="UP000008237">
    <property type="component" value="Unassembled WGS sequence"/>
</dbReference>
<dbReference type="PhylomeDB" id="E2B7U2"/>
<gene>
    <name evidence="3" type="ORF">EAI_08761</name>
</gene>
<dbReference type="InterPro" id="IPR029034">
    <property type="entry name" value="Cystine-knot_cytokine"/>
</dbReference>
<dbReference type="SUPFAM" id="SSF57501">
    <property type="entry name" value="Cystine-knot cytokines"/>
    <property type="match status" value="1"/>
</dbReference>
<feature type="domain" description="Platelet-derived growth factor (PDGF) family profile" evidence="2">
    <location>
        <begin position="40"/>
        <end position="144"/>
    </location>
</feature>
<dbReference type="Gene3D" id="2.10.90.10">
    <property type="entry name" value="Cystine-knot cytokines"/>
    <property type="match status" value="1"/>
</dbReference>
<proteinExistence type="predicted"/>
<dbReference type="InterPro" id="IPR000072">
    <property type="entry name" value="PDGF/VEGF_dom"/>
</dbReference>
<dbReference type="GO" id="GO:0016020">
    <property type="term" value="C:membrane"/>
    <property type="evidence" value="ECO:0007669"/>
    <property type="project" value="InterPro"/>
</dbReference>
<accession>E2B7U2</accession>
<evidence type="ECO:0000313" key="3">
    <source>
        <dbReference type="EMBL" id="EFN88235.1"/>
    </source>
</evidence>
<dbReference type="Pfam" id="PF00341">
    <property type="entry name" value="PDGF"/>
    <property type="match status" value="1"/>
</dbReference>
<dbReference type="OrthoDB" id="7659262at2759"/>
<evidence type="ECO:0000313" key="4">
    <source>
        <dbReference type="Proteomes" id="UP000008237"/>
    </source>
</evidence>
<sequence length="156" mass="17836">MGRRLTRGLFLMLILTINQMMLAPASHPSDQQHSAARRIHLMTALEASRNFTCKTPQLRAYNLRDLMQHLPSESVRQPVYIVLKRCDSHSGCCLSPDLSCAPVDSSIYYEELEIEVRSLITNSRRKVWIKVEQHGKCSCKLNTSQRDNEPPSIEIL</sequence>